<dbReference type="GO" id="GO:0005829">
    <property type="term" value="C:cytosol"/>
    <property type="evidence" value="ECO:0007669"/>
    <property type="project" value="TreeGrafter"/>
</dbReference>
<comment type="catalytic activity">
    <reaction evidence="5">
        <text>cytidine(32) in tRNA + S-adenosyl-L-methionine = 2'-O-methylcytidine(32) in tRNA + S-adenosyl-L-homocysteine + H(+)</text>
        <dbReference type="Rhea" id="RHEA:42932"/>
        <dbReference type="Rhea" id="RHEA-COMP:10288"/>
        <dbReference type="Rhea" id="RHEA-COMP:10289"/>
        <dbReference type="ChEBI" id="CHEBI:15378"/>
        <dbReference type="ChEBI" id="CHEBI:57856"/>
        <dbReference type="ChEBI" id="CHEBI:59789"/>
        <dbReference type="ChEBI" id="CHEBI:74495"/>
        <dbReference type="ChEBI" id="CHEBI:82748"/>
        <dbReference type="EC" id="2.1.1.200"/>
    </reaction>
</comment>
<dbReference type="SUPFAM" id="SSF75217">
    <property type="entry name" value="alpha/beta knot"/>
    <property type="match status" value="1"/>
</dbReference>
<comment type="subunit">
    <text evidence="5">Homodimer.</text>
</comment>
<evidence type="ECO:0000256" key="2">
    <source>
        <dbReference type="ARBA" id="ARBA00022603"/>
    </source>
</evidence>
<protein>
    <recommendedName>
        <fullName evidence="5">tRNA (cytidine/uridine-2'-O-)-methyltransferase TrmJ</fullName>
        <ecNumber evidence="5">2.1.1.200</ecNumber>
    </recommendedName>
    <alternativeName>
        <fullName evidence="5">tRNA (cytidine(32)/uridine(32)-2'-O)-methyltransferase</fullName>
    </alternativeName>
    <alternativeName>
        <fullName evidence="5">tRNA Cm32/Um32 methyltransferase</fullName>
    </alternativeName>
</protein>
<evidence type="ECO:0000256" key="5">
    <source>
        <dbReference type="RuleBase" id="RU362024"/>
    </source>
</evidence>
<dbReference type="EMBL" id="LZDN01000001">
    <property type="protein sequence ID" value="OBX52262.1"/>
    <property type="molecule type" value="Genomic_DNA"/>
</dbReference>
<organism evidence="7 8">
    <name type="scientific">Moraxella nonliquefaciens</name>
    <dbReference type="NCBI Taxonomy" id="478"/>
    <lineage>
        <taxon>Bacteria</taxon>
        <taxon>Pseudomonadati</taxon>
        <taxon>Pseudomonadota</taxon>
        <taxon>Gammaproteobacteria</taxon>
        <taxon>Moraxellales</taxon>
        <taxon>Moraxellaceae</taxon>
        <taxon>Moraxella</taxon>
    </lineage>
</organism>
<dbReference type="Gene3D" id="3.40.1280.10">
    <property type="match status" value="1"/>
</dbReference>
<dbReference type="EC" id="2.1.1.200" evidence="5"/>
<dbReference type="Proteomes" id="UP000092671">
    <property type="component" value="Unassembled WGS sequence"/>
</dbReference>
<dbReference type="Gene3D" id="1.10.8.590">
    <property type="match status" value="1"/>
</dbReference>
<comment type="function">
    <text evidence="5">Catalyzes the formation of 2'O-methylated cytidine (Cm32) or 2'O-methylated uridine (Um32) at position 32 in tRNA.</text>
</comment>
<dbReference type="InterPro" id="IPR001537">
    <property type="entry name" value="SpoU_MeTrfase"/>
</dbReference>
<evidence type="ECO:0000256" key="3">
    <source>
        <dbReference type="ARBA" id="ARBA00022679"/>
    </source>
</evidence>
<comment type="catalytic activity">
    <reaction evidence="5">
        <text>uridine(32) in tRNA + S-adenosyl-L-methionine = 2'-O-methyluridine(32) in tRNA + S-adenosyl-L-homocysteine + H(+)</text>
        <dbReference type="Rhea" id="RHEA:42936"/>
        <dbReference type="Rhea" id="RHEA-COMP:10107"/>
        <dbReference type="Rhea" id="RHEA-COMP:10290"/>
        <dbReference type="ChEBI" id="CHEBI:15378"/>
        <dbReference type="ChEBI" id="CHEBI:57856"/>
        <dbReference type="ChEBI" id="CHEBI:59789"/>
        <dbReference type="ChEBI" id="CHEBI:65315"/>
        <dbReference type="ChEBI" id="CHEBI:74478"/>
        <dbReference type="EC" id="2.1.1.200"/>
    </reaction>
</comment>
<reference evidence="7 8" key="1">
    <citation type="submission" date="2016-06" db="EMBL/GenBank/DDBJ databases">
        <title>Draft genome of Moraxella nonliquefaciens CCUG 60284.</title>
        <authorList>
            <person name="Salva-Serra F."/>
            <person name="Engstrom-Jakobsson H."/>
            <person name="Thorell K."/>
            <person name="Gonzales-Siles L."/>
            <person name="Karlsson R."/>
            <person name="Boulund F."/>
            <person name="Engstrand L."/>
            <person name="Kristiansson E."/>
            <person name="Moore E."/>
        </authorList>
    </citation>
    <scope>NUCLEOTIDE SEQUENCE [LARGE SCALE GENOMIC DNA]</scope>
    <source>
        <strain evidence="7 8">CCUG 60284</strain>
    </source>
</reference>
<name>A0A1B8PMI6_MORNO</name>
<comment type="subcellular location">
    <subcellularLocation>
        <location evidence="5">Cytoplasm</location>
    </subcellularLocation>
</comment>
<dbReference type="GO" id="GO:0106339">
    <property type="term" value="F:tRNA (cytidine(32)-2'-O)-methyltransferase activity"/>
    <property type="evidence" value="ECO:0007669"/>
    <property type="project" value="RHEA"/>
</dbReference>
<keyword evidence="4 5" id="KW-0949">S-adenosyl-L-methionine</keyword>
<sequence>MPNVLLNRIHTIMVNTTLPANIGSAARAMHTMGLSHLTVVSPRLPIDDSSYANAAGGTSILDNAIIIDTIKTALSTHALIIMASARTRHLPKPLITPNECASLCHDFLSKNPKATVALVFGREDRGLTNDELALADYHLQIPANPTYPVLNVASAVQVITSTLYAYFDQQNDNKTKDSTHYNQHNLKHNLNIHYRTQWDEPAITHAQKAGLNNAITNLLIKLNLAQDDELKDLPKRLSRLSSRLQLDQKEYALLQALLAKVDKNIDKK</sequence>
<dbReference type="GO" id="GO:0003723">
    <property type="term" value="F:RNA binding"/>
    <property type="evidence" value="ECO:0007669"/>
    <property type="project" value="InterPro"/>
</dbReference>
<evidence type="ECO:0000256" key="4">
    <source>
        <dbReference type="ARBA" id="ARBA00022691"/>
    </source>
</evidence>
<evidence type="ECO:0000313" key="7">
    <source>
        <dbReference type="EMBL" id="OBX52262.1"/>
    </source>
</evidence>
<evidence type="ECO:0000259" key="6">
    <source>
        <dbReference type="Pfam" id="PF00588"/>
    </source>
</evidence>
<dbReference type="PANTHER" id="PTHR42786">
    <property type="entry name" value="TRNA/RRNA METHYLTRANSFERASE"/>
    <property type="match status" value="1"/>
</dbReference>
<dbReference type="RefSeq" id="WP_066890798.1">
    <property type="nucleotide sequence ID" value="NZ_LZDN01000001.1"/>
</dbReference>
<dbReference type="InterPro" id="IPR029028">
    <property type="entry name" value="Alpha/beta_knot_MTases"/>
</dbReference>
<keyword evidence="2 5" id="KW-0489">Methyltransferase</keyword>
<keyword evidence="5" id="KW-0963">Cytoplasm</keyword>
<dbReference type="CDD" id="cd18093">
    <property type="entry name" value="SpoU-like_TrmJ"/>
    <property type="match status" value="1"/>
</dbReference>
<keyword evidence="5" id="KW-0819">tRNA processing</keyword>
<dbReference type="GO" id="GO:0160206">
    <property type="term" value="F:tRNA (cytidine(32)/uridine(32)-2'-O)-methyltransferase activity"/>
    <property type="evidence" value="ECO:0007669"/>
    <property type="project" value="UniProtKB-EC"/>
</dbReference>
<dbReference type="OrthoDB" id="9806346at2"/>
<accession>A0A1B8PMI6</accession>
<keyword evidence="3" id="KW-0808">Transferase</keyword>
<comment type="similarity">
    <text evidence="1">Belongs to the class IV-like SAM-binding methyltransferase superfamily. RNA methyltransferase TrmH family.</text>
</comment>
<dbReference type="GO" id="GO:0002128">
    <property type="term" value="P:tRNA nucleoside ribose methylation"/>
    <property type="evidence" value="ECO:0007669"/>
    <property type="project" value="TreeGrafter"/>
</dbReference>
<dbReference type="InterPro" id="IPR004384">
    <property type="entry name" value="RNA_MeTrfase_TrmJ/LasT"/>
</dbReference>
<comment type="caution">
    <text evidence="7">The sequence shown here is derived from an EMBL/GenBank/DDBJ whole genome shotgun (WGS) entry which is preliminary data.</text>
</comment>
<feature type="domain" description="tRNA/rRNA methyltransferase SpoU type" evidence="6">
    <location>
        <begin position="10"/>
        <end position="159"/>
    </location>
</feature>
<dbReference type="PIRSF" id="PIRSF004808">
    <property type="entry name" value="LasT"/>
    <property type="match status" value="1"/>
</dbReference>
<evidence type="ECO:0000256" key="1">
    <source>
        <dbReference type="ARBA" id="ARBA00007228"/>
    </source>
</evidence>
<dbReference type="PANTHER" id="PTHR42786:SF2">
    <property type="entry name" value="TRNA (CYTIDINE_URIDINE-2'-O-)-METHYLTRANSFERASE TRMJ"/>
    <property type="match status" value="1"/>
</dbReference>
<proteinExistence type="inferred from homology"/>
<dbReference type="NCBIfam" id="TIGR00050">
    <property type="entry name" value="rRNA_methyl_1"/>
    <property type="match status" value="1"/>
</dbReference>
<dbReference type="AlphaFoldDB" id="A0A1B8PMI6"/>
<gene>
    <name evidence="5" type="primary">trmJ</name>
    <name evidence="7" type="ORF">A9Z60_00845</name>
</gene>
<dbReference type="InterPro" id="IPR029026">
    <property type="entry name" value="tRNA_m1G_MTases_N"/>
</dbReference>
<evidence type="ECO:0000313" key="8">
    <source>
        <dbReference type="Proteomes" id="UP000092671"/>
    </source>
</evidence>
<dbReference type="Pfam" id="PF00588">
    <property type="entry name" value="SpoU_methylase"/>
    <property type="match status" value="1"/>
</dbReference>